<dbReference type="PANTHER" id="PTHR31635">
    <property type="entry name" value="REVERSE TRANSCRIPTASE DOMAIN-CONTAINING PROTEIN-RELATED"/>
    <property type="match status" value="1"/>
</dbReference>
<dbReference type="CDD" id="cd01650">
    <property type="entry name" value="RT_nLTR_like"/>
    <property type="match status" value="1"/>
</dbReference>
<feature type="region of interest" description="Disordered" evidence="1">
    <location>
        <begin position="15"/>
        <end position="40"/>
    </location>
</feature>
<dbReference type="PANTHER" id="PTHR31635:SF196">
    <property type="entry name" value="REVERSE TRANSCRIPTASE DOMAIN-CONTAINING PROTEIN-RELATED"/>
    <property type="match status" value="1"/>
</dbReference>
<sequence>MAALRGESSFSMAAAAPAPAPMEPCSALTKGADPGSTPGSPLARDLLTQVILKGAEAGWYPEWFNKGDVVPLPKGGDRRSLSNKRPITLLNSMYKIYTKALQGRIVPILQKLISWNQSAFLPGRNTHTSVLTCNEALHVARNSVKDFILLQLDFKKAFDSVNWLFVTEALKAFKFGERFQKYIRAILSTAASAIIVNGRRNKVVKITRSVRQGCPLSPLLFILVTQTLTVVIEQEVAAGRIQGIYLEKANMHYCLGLYADDSHMILGAKKEGATQTKNLLDSFANATGLQIQWNKFTARWIGPNGSSKPRWVEELT</sequence>
<evidence type="ECO:0000259" key="2">
    <source>
        <dbReference type="PROSITE" id="PS50878"/>
    </source>
</evidence>
<keyword evidence="4" id="KW-1185">Reference proteome</keyword>
<dbReference type="Proteomes" id="UP001633002">
    <property type="component" value="Unassembled WGS sequence"/>
</dbReference>
<evidence type="ECO:0000256" key="1">
    <source>
        <dbReference type="SAM" id="MobiDB-lite"/>
    </source>
</evidence>
<proteinExistence type="predicted"/>
<protein>
    <recommendedName>
        <fullName evidence="2">Reverse transcriptase domain-containing protein</fullName>
    </recommendedName>
</protein>
<reference evidence="3 4" key="1">
    <citation type="submission" date="2024-09" db="EMBL/GenBank/DDBJ databases">
        <title>Chromosome-scale assembly of Riccia sorocarpa.</title>
        <authorList>
            <person name="Paukszto L."/>
        </authorList>
    </citation>
    <scope>NUCLEOTIDE SEQUENCE [LARGE SCALE GENOMIC DNA]</scope>
    <source>
        <strain evidence="3">LP-2024</strain>
        <tissue evidence="3">Aerial parts of the thallus</tissue>
    </source>
</reference>
<accession>A0ABD3I917</accession>
<dbReference type="SUPFAM" id="SSF56672">
    <property type="entry name" value="DNA/RNA polymerases"/>
    <property type="match status" value="1"/>
</dbReference>
<dbReference type="AlphaFoldDB" id="A0ABD3I917"/>
<evidence type="ECO:0000313" key="3">
    <source>
        <dbReference type="EMBL" id="KAL3698885.1"/>
    </source>
</evidence>
<dbReference type="Pfam" id="PF00078">
    <property type="entry name" value="RVT_1"/>
    <property type="match status" value="1"/>
</dbReference>
<dbReference type="InterPro" id="IPR000477">
    <property type="entry name" value="RT_dom"/>
</dbReference>
<feature type="domain" description="Reverse transcriptase" evidence="2">
    <location>
        <begin position="53"/>
        <end position="316"/>
    </location>
</feature>
<dbReference type="InterPro" id="IPR043502">
    <property type="entry name" value="DNA/RNA_pol_sf"/>
</dbReference>
<gene>
    <name evidence="3" type="ORF">R1sor_012961</name>
</gene>
<dbReference type="PROSITE" id="PS50878">
    <property type="entry name" value="RT_POL"/>
    <property type="match status" value="1"/>
</dbReference>
<name>A0ABD3I917_9MARC</name>
<dbReference type="EMBL" id="JBJQOH010000002">
    <property type="protein sequence ID" value="KAL3698885.1"/>
    <property type="molecule type" value="Genomic_DNA"/>
</dbReference>
<comment type="caution">
    <text evidence="3">The sequence shown here is derived from an EMBL/GenBank/DDBJ whole genome shotgun (WGS) entry which is preliminary data.</text>
</comment>
<organism evidence="3 4">
    <name type="scientific">Riccia sorocarpa</name>
    <dbReference type="NCBI Taxonomy" id="122646"/>
    <lineage>
        <taxon>Eukaryota</taxon>
        <taxon>Viridiplantae</taxon>
        <taxon>Streptophyta</taxon>
        <taxon>Embryophyta</taxon>
        <taxon>Marchantiophyta</taxon>
        <taxon>Marchantiopsida</taxon>
        <taxon>Marchantiidae</taxon>
        <taxon>Marchantiales</taxon>
        <taxon>Ricciaceae</taxon>
        <taxon>Riccia</taxon>
    </lineage>
</organism>
<evidence type="ECO:0000313" key="4">
    <source>
        <dbReference type="Proteomes" id="UP001633002"/>
    </source>
</evidence>